<keyword evidence="3" id="KW-0328">Glycosyltransferase</keyword>
<sequence length="1245" mass="139574">MFTLALLALAFGGGAGAGAGSLLASFSSPRSDFVQKPVPAATRLHADDKGSDETLAPATQNDQDRLVGGLLSPAFDEQSCRSRYASSSYRRSSPFRPSPYLVDRLKRYEARHRRCGPGAPLFKEAVEDLRSGRNAAHAECQYVVWTPLNGLGNRMLSLASTFLYALLTDRVLLVHEPPEYEGLFCEPFPGSSWTLPAGFPITDFAGIFTMMSPTSYKNMRQAGAISSDHRNVSAERLPAFVFLDLIQSFTDAAFCDADQRVLAKFNWMVLKSDVYFVPMLFLMPAYERELVRLFPEKGAVFHLVARYLFHPSNDVWGIVCRLYEAYLARADERIGLQVRVFPEVPVPFGNMYGQIVRCSDQHGLLPKVVQEDVAGGNHSSAVAPGSRKKKKLTSILVTSLFSDYYERIRGVYLVNPTATGEHVEVHQPSHDKEQHTEARAHNQRALAEIYLLSFCNRMVTTAVSTFGYVAHGLAGVRPWVLLRPPSPEVTADPACVRSETAEPCLQAPPRRLCGVAEGSDLGTLAPSGRGVLVPVGPVRRTDPLGQRLQKPVVLVMGRPGDSHGSGGVAGDEERQPLRCGGLETERSPAPFVHHGVQQQEARRGSRLWRASVRAGLVLCLLTIPGVLFLMQWQANSSPRWVFEVAEPPAEDDEQVATETASFVVMWRAGVADEEQLPLKQQGQETKRAAGPSAAAEAKKPRKLWTAAVRAALLVCFLAVPAVLLLQRWQAGASPEWVFDFEPPVEDDREIQDDMPDDLSPSPHIEYDKLLGGLLIEGFDEKSCLSRYQFARYHKNSTRIPSPYLLERLRKQEALQKRCGPGTKLYKKAAEQLRSGQLINVTECNYLFLTIHAGLGNRMLEITSAFLYALITNRVLLVDRYKEIADLFCEPFPETSWLVPSDFPLNYGEFTQSSPESYGNMVQNKVFGGSTDRSLAGTRPPYVYLHLDGDYGFHDKLFYCQDDQQFLQGVPWLIMRTDMYFVPSLFLIPAYQEELSRLFPEKDTVFHHLGRYLFHPTNDIWYSVTKYYRSYLAKAEKIVGIQIRIYETKGILQRNGPFPHILNQILSCAQNEKLLPEISMTDEATTSAKNNRTIAVLTTSLSSWYSDQIQEKYDQHRTVDGTTVKVYQPSHEEYQRSRNKKHNMKALAEIYLLSMTDVLITSGFSTFGYAAQGLAGFKPWIMFRSENHVTPDPPCRRAMSIEPCFHQAPYYDCKAKRDADLGKVVPYVRHCEDVSWGLKIVNQTQL</sequence>
<comment type="caution">
    <text evidence="10">The sequence shown here is derived from an EMBL/GenBank/DDBJ whole genome shotgun (WGS) entry which is preliminary data.</text>
</comment>
<dbReference type="PANTHER" id="PTHR31889">
    <property type="entry name" value="FUCOSYLTRANSFERASE 2-RELATED"/>
    <property type="match status" value="1"/>
</dbReference>
<accession>A0A5J9UYB9</accession>
<evidence type="ECO:0000256" key="2">
    <source>
        <dbReference type="ARBA" id="ARBA00010481"/>
    </source>
</evidence>
<name>A0A5J9UYB9_9POAL</name>
<dbReference type="GO" id="GO:0016020">
    <property type="term" value="C:membrane"/>
    <property type="evidence" value="ECO:0007669"/>
    <property type="project" value="InterPro"/>
</dbReference>
<feature type="signal peptide" evidence="9">
    <location>
        <begin position="1"/>
        <end position="16"/>
    </location>
</feature>
<dbReference type="GO" id="GO:0042546">
    <property type="term" value="P:cell wall biogenesis"/>
    <property type="evidence" value="ECO:0007669"/>
    <property type="project" value="InterPro"/>
</dbReference>
<gene>
    <name evidence="10" type="ORF">EJB05_20160</name>
</gene>
<comment type="subcellular location">
    <subcellularLocation>
        <location evidence="1">Golgi apparatus</location>
    </subcellularLocation>
</comment>
<reference evidence="10 11" key="1">
    <citation type="journal article" date="2019" name="Sci. Rep.">
        <title>A high-quality genome of Eragrostis curvula grass provides insights into Poaceae evolution and supports new strategies to enhance forage quality.</title>
        <authorList>
            <person name="Carballo J."/>
            <person name="Santos B.A.C.M."/>
            <person name="Zappacosta D."/>
            <person name="Garbus I."/>
            <person name="Selva J.P."/>
            <person name="Gallo C.A."/>
            <person name="Diaz A."/>
            <person name="Albertini E."/>
            <person name="Caccamo M."/>
            <person name="Echenique V."/>
        </authorList>
    </citation>
    <scope>NUCLEOTIDE SEQUENCE [LARGE SCALE GENOMIC DNA]</scope>
    <source>
        <strain evidence="11">cv. Victoria</strain>
        <tissue evidence="10">Leaf</tissue>
    </source>
</reference>
<keyword evidence="4" id="KW-0808">Transferase</keyword>
<dbReference type="FunFam" id="3.40.50.11350:FF:000012">
    <property type="entry name" value="Galactoside 2-alpha-L-fucosyltransferase"/>
    <property type="match status" value="1"/>
</dbReference>
<dbReference type="AlphaFoldDB" id="A0A5J9UYB9"/>
<dbReference type="Gramene" id="TVU28636">
    <property type="protein sequence ID" value="TVU28636"/>
    <property type="gene ID" value="EJB05_20160"/>
</dbReference>
<evidence type="ECO:0000313" key="10">
    <source>
        <dbReference type="EMBL" id="TVU28636.1"/>
    </source>
</evidence>
<dbReference type="InterPro" id="IPR004938">
    <property type="entry name" value="XG_FTase"/>
</dbReference>
<dbReference type="PANTHER" id="PTHR31889:SF7">
    <property type="entry name" value="FUCOSYLTRANSFERASE"/>
    <property type="match status" value="1"/>
</dbReference>
<evidence type="ECO:0000256" key="7">
    <source>
        <dbReference type="ARBA" id="ARBA00023316"/>
    </source>
</evidence>
<evidence type="ECO:0000256" key="9">
    <source>
        <dbReference type="SAM" id="SignalP"/>
    </source>
</evidence>
<feature type="region of interest" description="Disordered" evidence="8">
    <location>
        <begin position="44"/>
        <end position="63"/>
    </location>
</feature>
<keyword evidence="9" id="KW-0732">Signal</keyword>
<evidence type="ECO:0000256" key="8">
    <source>
        <dbReference type="SAM" id="MobiDB-lite"/>
    </source>
</evidence>
<evidence type="ECO:0000313" key="11">
    <source>
        <dbReference type="Proteomes" id="UP000324897"/>
    </source>
</evidence>
<dbReference type="GO" id="GO:0071555">
    <property type="term" value="P:cell wall organization"/>
    <property type="evidence" value="ECO:0007669"/>
    <property type="project" value="UniProtKB-KW"/>
</dbReference>
<protein>
    <recommendedName>
        <fullName evidence="12">Fucosyltransferase</fullName>
    </recommendedName>
</protein>
<dbReference type="Gene3D" id="3.40.50.11350">
    <property type="match status" value="1"/>
</dbReference>
<proteinExistence type="inferred from homology"/>
<keyword evidence="7" id="KW-0961">Cell wall biogenesis/degradation</keyword>
<evidence type="ECO:0000256" key="3">
    <source>
        <dbReference type="ARBA" id="ARBA00022676"/>
    </source>
</evidence>
<evidence type="ECO:0000256" key="1">
    <source>
        <dbReference type="ARBA" id="ARBA00004555"/>
    </source>
</evidence>
<evidence type="ECO:0008006" key="12">
    <source>
        <dbReference type="Google" id="ProtNLM"/>
    </source>
</evidence>
<dbReference type="GO" id="GO:0009969">
    <property type="term" value="P:xyloglucan biosynthetic process"/>
    <property type="evidence" value="ECO:0007669"/>
    <property type="project" value="TreeGrafter"/>
</dbReference>
<dbReference type="OrthoDB" id="428346at2759"/>
<keyword evidence="6" id="KW-0325">Glycoprotein</keyword>
<evidence type="ECO:0000256" key="4">
    <source>
        <dbReference type="ARBA" id="ARBA00022679"/>
    </source>
</evidence>
<dbReference type="GO" id="GO:0005794">
    <property type="term" value="C:Golgi apparatus"/>
    <property type="evidence" value="ECO:0007669"/>
    <property type="project" value="UniProtKB-SubCell"/>
</dbReference>
<dbReference type="EMBL" id="RWGY01000011">
    <property type="protein sequence ID" value="TVU28636.1"/>
    <property type="molecule type" value="Genomic_DNA"/>
</dbReference>
<dbReference type="FunFam" id="3.40.50.11340:FF:000005">
    <property type="entry name" value="Galactoside 2-alpha-L-fucosyltransferase"/>
    <property type="match status" value="1"/>
</dbReference>
<feature type="non-terminal residue" evidence="10">
    <location>
        <position position="1"/>
    </location>
</feature>
<dbReference type="GO" id="GO:0008107">
    <property type="term" value="F:galactoside 2-alpha-L-fucosyltransferase activity"/>
    <property type="evidence" value="ECO:0007669"/>
    <property type="project" value="InterPro"/>
</dbReference>
<keyword evidence="5" id="KW-0333">Golgi apparatus</keyword>
<dbReference type="Pfam" id="PF03254">
    <property type="entry name" value="XG_FTase"/>
    <property type="match status" value="2"/>
</dbReference>
<keyword evidence="11" id="KW-1185">Reference proteome</keyword>
<feature type="region of interest" description="Disordered" evidence="8">
    <location>
        <begin position="675"/>
        <end position="694"/>
    </location>
</feature>
<dbReference type="Gene3D" id="3.40.50.11340">
    <property type="match status" value="2"/>
</dbReference>
<evidence type="ECO:0000256" key="6">
    <source>
        <dbReference type="ARBA" id="ARBA00023180"/>
    </source>
</evidence>
<organism evidence="10 11">
    <name type="scientific">Eragrostis curvula</name>
    <name type="common">weeping love grass</name>
    <dbReference type="NCBI Taxonomy" id="38414"/>
    <lineage>
        <taxon>Eukaryota</taxon>
        <taxon>Viridiplantae</taxon>
        <taxon>Streptophyta</taxon>
        <taxon>Embryophyta</taxon>
        <taxon>Tracheophyta</taxon>
        <taxon>Spermatophyta</taxon>
        <taxon>Magnoliopsida</taxon>
        <taxon>Liliopsida</taxon>
        <taxon>Poales</taxon>
        <taxon>Poaceae</taxon>
        <taxon>PACMAD clade</taxon>
        <taxon>Chloridoideae</taxon>
        <taxon>Eragrostideae</taxon>
        <taxon>Eragrostidinae</taxon>
        <taxon>Eragrostis</taxon>
    </lineage>
</organism>
<feature type="chain" id="PRO_5023824709" description="Fucosyltransferase" evidence="9">
    <location>
        <begin position="17"/>
        <end position="1245"/>
    </location>
</feature>
<comment type="similarity">
    <text evidence="2">Belongs to the glycosyltransferase 37 family.</text>
</comment>
<evidence type="ECO:0000256" key="5">
    <source>
        <dbReference type="ARBA" id="ARBA00023034"/>
    </source>
</evidence>
<dbReference type="Proteomes" id="UP000324897">
    <property type="component" value="Chromosome 1"/>
</dbReference>
<dbReference type="FunFam" id="3.40.50.11340:FF:000003">
    <property type="entry name" value="Galactoside 2-alpha-L-fucosyltransferase"/>
    <property type="match status" value="1"/>
</dbReference>